<reference evidence="2" key="1">
    <citation type="submission" date="2015-11" db="EMBL/GenBank/DDBJ databases">
        <title>De novo transcriptome assembly of four potential Pierce s Disease insect vectors from Arizona vineyards.</title>
        <authorList>
            <person name="Tassone E.E."/>
        </authorList>
    </citation>
    <scope>NUCLEOTIDE SEQUENCE</scope>
</reference>
<evidence type="ECO:0000313" key="2">
    <source>
        <dbReference type="EMBL" id="JAT32619.1"/>
    </source>
</evidence>
<dbReference type="InterPro" id="IPR058912">
    <property type="entry name" value="HTH_animal"/>
</dbReference>
<dbReference type="PANTHER" id="PTHR21301:SF10">
    <property type="entry name" value="REVERSE TRANSCRIPTASE DOMAIN-CONTAINING PROTEIN"/>
    <property type="match status" value="1"/>
</dbReference>
<feature type="domain" description="Reverse transcriptase" evidence="1">
    <location>
        <begin position="1"/>
        <end position="177"/>
    </location>
</feature>
<feature type="non-terminal residue" evidence="2">
    <location>
        <position position="244"/>
    </location>
</feature>
<dbReference type="PROSITE" id="PS50878">
    <property type="entry name" value="RT_POL"/>
    <property type="match status" value="1"/>
</dbReference>
<dbReference type="Pfam" id="PF26215">
    <property type="entry name" value="HTH_animal"/>
    <property type="match status" value="1"/>
</dbReference>
<accession>A0A1B6M9M9</accession>
<organism evidence="2">
    <name type="scientific">Graphocephala atropunctata</name>
    <dbReference type="NCBI Taxonomy" id="36148"/>
    <lineage>
        <taxon>Eukaryota</taxon>
        <taxon>Metazoa</taxon>
        <taxon>Ecdysozoa</taxon>
        <taxon>Arthropoda</taxon>
        <taxon>Hexapoda</taxon>
        <taxon>Insecta</taxon>
        <taxon>Pterygota</taxon>
        <taxon>Neoptera</taxon>
        <taxon>Paraneoptera</taxon>
        <taxon>Hemiptera</taxon>
        <taxon>Auchenorrhyncha</taxon>
        <taxon>Membracoidea</taxon>
        <taxon>Cicadellidae</taxon>
        <taxon>Cicadellinae</taxon>
        <taxon>Cicadellini</taxon>
        <taxon>Graphocephala</taxon>
    </lineage>
</organism>
<sequence>KNTVKNTTDLVTKIKDIEIPNGSTLTSFDIKNLYTIVPIDETIEVLNKKLKEAKLLTEKQIKEIIELTKLIVKQNYFQFNGIFYQQNEGLAMGSPISSILSEIFLQDLEEKKILNNNKYCNNIIYWWRYVDNVICLYKGNTRQINIFENYLNSIHKSIEFTTEIETKNSINYLDLTITKQNNKHNFKIYKKPTQSDQIINNKSYHPGSQKMAAFNSMTHRLINIPMNKEDYLNETNTIKYIAHQ</sequence>
<feature type="non-terminal residue" evidence="2">
    <location>
        <position position="1"/>
    </location>
</feature>
<dbReference type="PANTHER" id="PTHR21301">
    <property type="entry name" value="REVERSE TRANSCRIPTASE"/>
    <property type="match status" value="1"/>
</dbReference>
<dbReference type="Pfam" id="PF00078">
    <property type="entry name" value="RVT_1"/>
    <property type="match status" value="1"/>
</dbReference>
<gene>
    <name evidence="2" type="ORF">g.5849</name>
</gene>
<evidence type="ECO:0000259" key="1">
    <source>
        <dbReference type="PROSITE" id="PS50878"/>
    </source>
</evidence>
<dbReference type="InterPro" id="IPR000477">
    <property type="entry name" value="RT_dom"/>
</dbReference>
<dbReference type="AlphaFoldDB" id="A0A1B6M9M9"/>
<name>A0A1B6M9M9_9HEMI</name>
<proteinExistence type="predicted"/>
<protein>
    <recommendedName>
        <fullName evidence="1">Reverse transcriptase domain-containing protein</fullName>
    </recommendedName>
</protein>
<dbReference type="EMBL" id="GEBQ01007358">
    <property type="protein sequence ID" value="JAT32619.1"/>
    <property type="molecule type" value="Transcribed_RNA"/>
</dbReference>